<dbReference type="EMBL" id="BPLQ01013305">
    <property type="protein sequence ID" value="GIY71273.1"/>
    <property type="molecule type" value="Genomic_DNA"/>
</dbReference>
<gene>
    <name evidence="1" type="ORF">CDAR_503121</name>
</gene>
<proteinExistence type="predicted"/>
<reference evidence="1 2" key="1">
    <citation type="submission" date="2021-06" db="EMBL/GenBank/DDBJ databases">
        <title>Caerostris darwini draft genome.</title>
        <authorList>
            <person name="Kono N."/>
            <person name="Arakawa K."/>
        </authorList>
    </citation>
    <scope>NUCLEOTIDE SEQUENCE [LARGE SCALE GENOMIC DNA]</scope>
</reference>
<comment type="caution">
    <text evidence="1">The sequence shown here is derived from an EMBL/GenBank/DDBJ whole genome shotgun (WGS) entry which is preliminary data.</text>
</comment>
<protein>
    <submittedName>
        <fullName evidence="1">Uncharacterized protein</fullName>
    </submittedName>
</protein>
<sequence>MLNNRVVARGMSAIVCLRQTARIRYRPQARETERYRSLATRAVISSLVMYTARVSANIFDFPLKGGKNWGAVHSIRWGNVQVRISGSSIIIVKPMEWLEHPK</sequence>
<name>A0AAV4VMC9_9ARAC</name>
<organism evidence="1 2">
    <name type="scientific">Caerostris darwini</name>
    <dbReference type="NCBI Taxonomy" id="1538125"/>
    <lineage>
        <taxon>Eukaryota</taxon>
        <taxon>Metazoa</taxon>
        <taxon>Ecdysozoa</taxon>
        <taxon>Arthropoda</taxon>
        <taxon>Chelicerata</taxon>
        <taxon>Arachnida</taxon>
        <taxon>Araneae</taxon>
        <taxon>Araneomorphae</taxon>
        <taxon>Entelegynae</taxon>
        <taxon>Araneoidea</taxon>
        <taxon>Araneidae</taxon>
        <taxon>Caerostris</taxon>
    </lineage>
</organism>
<accession>A0AAV4VMC9</accession>
<evidence type="ECO:0000313" key="1">
    <source>
        <dbReference type="EMBL" id="GIY71273.1"/>
    </source>
</evidence>
<dbReference type="AlphaFoldDB" id="A0AAV4VMC9"/>
<keyword evidence="2" id="KW-1185">Reference proteome</keyword>
<dbReference type="Proteomes" id="UP001054837">
    <property type="component" value="Unassembled WGS sequence"/>
</dbReference>
<evidence type="ECO:0000313" key="2">
    <source>
        <dbReference type="Proteomes" id="UP001054837"/>
    </source>
</evidence>